<keyword evidence="7" id="KW-0972">Capsule biogenesis/degradation</keyword>
<keyword evidence="6 11" id="KW-0812">Transmembrane</keyword>
<feature type="transmembrane region" description="Helical" evidence="11">
    <location>
        <begin position="31"/>
        <end position="53"/>
    </location>
</feature>
<proteinExistence type="inferred from homology"/>
<feature type="transmembrane region" description="Helical" evidence="11">
    <location>
        <begin position="73"/>
        <end position="92"/>
    </location>
</feature>
<evidence type="ECO:0000256" key="11">
    <source>
        <dbReference type="RuleBase" id="RU361157"/>
    </source>
</evidence>
<dbReference type="InterPro" id="IPR000412">
    <property type="entry name" value="ABC_2_transport"/>
</dbReference>
<keyword evidence="10 11" id="KW-0472">Membrane</keyword>
<dbReference type="PANTHER" id="PTHR30413">
    <property type="entry name" value="INNER MEMBRANE TRANSPORT PERMEASE"/>
    <property type="match status" value="1"/>
</dbReference>
<keyword evidence="3 11" id="KW-0813">Transport</keyword>
<keyword evidence="4 11" id="KW-1003">Cell membrane</keyword>
<dbReference type="Proteomes" id="UP000788419">
    <property type="component" value="Unassembled WGS sequence"/>
</dbReference>
<keyword evidence="5" id="KW-0762">Sugar transport</keyword>
<evidence type="ECO:0000256" key="10">
    <source>
        <dbReference type="ARBA" id="ARBA00023136"/>
    </source>
</evidence>
<evidence type="ECO:0000256" key="8">
    <source>
        <dbReference type="ARBA" id="ARBA00022989"/>
    </source>
</evidence>
<evidence type="ECO:0000313" key="14">
    <source>
        <dbReference type="Proteomes" id="UP000788419"/>
    </source>
</evidence>
<dbReference type="PANTHER" id="PTHR30413:SF10">
    <property type="entry name" value="CAPSULE POLYSACCHARIDE EXPORT INNER-MEMBRANE PROTEIN CTRC"/>
    <property type="match status" value="1"/>
</dbReference>
<comment type="caution">
    <text evidence="13">The sequence shown here is derived from an EMBL/GenBank/DDBJ whole genome shotgun (WGS) entry which is preliminary data.</text>
</comment>
<dbReference type="Pfam" id="PF01061">
    <property type="entry name" value="ABC2_membrane"/>
    <property type="match status" value="1"/>
</dbReference>
<comment type="similarity">
    <text evidence="2 11">Belongs to the ABC-2 integral membrane protein family.</text>
</comment>
<sequence length="268" mass="30091">MKGNFVSRLWTNRKLAWEMAKREVYSRYRGSAVGVAWSFFFPVLMLGVYTFVFGVIFRSKWTVPDGQQSTTEFALILFAGLIVFGMFSECLVKSPALIANNPQFVKKVVFPLEVLPVSCVLAAIFHMLVSLVVLFMAMLFVQGGVPWTALLFPLVVFPLLLATLGVSWFLASTGVYLRDLGQLMPLLSMALLFMSPVFYPITAIPERYRHIVEMNPITGVVDAAREVLVFGRLPDWSVIGWQMLASLVIAVLGLAWFRYVRKGFADVL</sequence>
<evidence type="ECO:0000259" key="12">
    <source>
        <dbReference type="PROSITE" id="PS51012"/>
    </source>
</evidence>
<feature type="transmembrane region" description="Helical" evidence="11">
    <location>
        <begin position="147"/>
        <end position="171"/>
    </location>
</feature>
<feature type="domain" description="ABC transmembrane type-2" evidence="12">
    <location>
        <begin position="33"/>
        <end position="260"/>
    </location>
</feature>
<evidence type="ECO:0000256" key="9">
    <source>
        <dbReference type="ARBA" id="ARBA00023047"/>
    </source>
</evidence>
<evidence type="ECO:0000256" key="7">
    <source>
        <dbReference type="ARBA" id="ARBA00022903"/>
    </source>
</evidence>
<keyword evidence="8 11" id="KW-1133">Transmembrane helix</keyword>
<gene>
    <name evidence="13" type="ORF">CSC65_02650</name>
</gene>
<keyword evidence="9" id="KW-0625">Polysaccharide transport</keyword>
<dbReference type="RefSeq" id="WP_162408427.1">
    <property type="nucleotide sequence ID" value="NZ_PDWN01000002.1"/>
</dbReference>
<dbReference type="PROSITE" id="PS51012">
    <property type="entry name" value="ABC_TM2"/>
    <property type="match status" value="1"/>
</dbReference>
<evidence type="ECO:0000256" key="4">
    <source>
        <dbReference type="ARBA" id="ARBA00022475"/>
    </source>
</evidence>
<dbReference type="InterPro" id="IPR047817">
    <property type="entry name" value="ABC2_TM_bact-type"/>
</dbReference>
<evidence type="ECO:0000256" key="5">
    <source>
        <dbReference type="ARBA" id="ARBA00022597"/>
    </source>
</evidence>
<name>A0ABQ6ZAT4_9GAMM</name>
<dbReference type="PIRSF" id="PIRSF006648">
    <property type="entry name" value="DrrB"/>
    <property type="match status" value="1"/>
</dbReference>
<organism evidence="13 14">
    <name type="scientific">Pseudoxanthomonas daejeonensis</name>
    <dbReference type="NCBI Taxonomy" id="266062"/>
    <lineage>
        <taxon>Bacteria</taxon>
        <taxon>Pseudomonadati</taxon>
        <taxon>Pseudomonadota</taxon>
        <taxon>Gammaproteobacteria</taxon>
        <taxon>Lysobacterales</taxon>
        <taxon>Lysobacteraceae</taxon>
        <taxon>Pseudoxanthomonas</taxon>
    </lineage>
</organism>
<dbReference type="EMBL" id="PDWN01000002">
    <property type="protein sequence ID" value="KAF1696955.1"/>
    <property type="molecule type" value="Genomic_DNA"/>
</dbReference>
<comment type="subcellular location">
    <subcellularLocation>
        <location evidence="11">Cell inner membrane</location>
        <topology evidence="11">Multi-pass membrane protein</topology>
    </subcellularLocation>
    <subcellularLocation>
        <location evidence="1">Cell membrane</location>
        <topology evidence="1">Multi-pass membrane protein</topology>
    </subcellularLocation>
</comment>
<feature type="transmembrane region" description="Helical" evidence="11">
    <location>
        <begin position="183"/>
        <end position="201"/>
    </location>
</feature>
<keyword evidence="14" id="KW-1185">Reference proteome</keyword>
<evidence type="ECO:0000256" key="2">
    <source>
        <dbReference type="ARBA" id="ARBA00007783"/>
    </source>
</evidence>
<feature type="transmembrane region" description="Helical" evidence="11">
    <location>
        <begin position="238"/>
        <end position="257"/>
    </location>
</feature>
<protein>
    <recommendedName>
        <fullName evidence="11">Transport permease protein</fullName>
    </recommendedName>
</protein>
<reference evidence="13 14" key="1">
    <citation type="submission" date="2017-10" db="EMBL/GenBank/DDBJ databases">
        <title>Whole genome sequencing of members of genus Pseudoxanthomonas.</title>
        <authorList>
            <person name="Kumar S."/>
            <person name="Bansal K."/>
            <person name="Kaur A."/>
            <person name="Patil P."/>
            <person name="Sharma S."/>
            <person name="Patil P.B."/>
        </authorList>
    </citation>
    <scope>NUCLEOTIDE SEQUENCE [LARGE SCALE GENOMIC DNA]</scope>
    <source>
        <strain evidence="13 14">DSM 17801</strain>
    </source>
</reference>
<dbReference type="InterPro" id="IPR013525">
    <property type="entry name" value="ABC2_TM"/>
</dbReference>
<evidence type="ECO:0000256" key="3">
    <source>
        <dbReference type="ARBA" id="ARBA00022448"/>
    </source>
</evidence>
<evidence type="ECO:0000256" key="1">
    <source>
        <dbReference type="ARBA" id="ARBA00004651"/>
    </source>
</evidence>
<evidence type="ECO:0000313" key="13">
    <source>
        <dbReference type="EMBL" id="KAF1696955.1"/>
    </source>
</evidence>
<accession>A0ABQ6ZAT4</accession>
<feature type="transmembrane region" description="Helical" evidence="11">
    <location>
        <begin position="113"/>
        <end position="141"/>
    </location>
</feature>
<evidence type="ECO:0000256" key="6">
    <source>
        <dbReference type="ARBA" id="ARBA00022692"/>
    </source>
</evidence>